<evidence type="ECO:0000313" key="2">
    <source>
        <dbReference type="EMBL" id="KAK9819783.1"/>
    </source>
</evidence>
<keyword evidence="3" id="KW-1185">Reference proteome</keyword>
<dbReference type="Proteomes" id="UP001489004">
    <property type="component" value="Unassembled WGS sequence"/>
</dbReference>
<feature type="compositionally biased region" description="Basic and acidic residues" evidence="1">
    <location>
        <begin position="19"/>
        <end position="29"/>
    </location>
</feature>
<dbReference type="AlphaFoldDB" id="A0AAW1QEE8"/>
<name>A0AAW1QEE8_9CHLO</name>
<comment type="caution">
    <text evidence="2">The sequence shown here is derived from an EMBL/GenBank/DDBJ whole genome shotgun (WGS) entry which is preliminary data.</text>
</comment>
<protein>
    <submittedName>
        <fullName evidence="2">Uncharacterized protein</fullName>
    </submittedName>
</protein>
<evidence type="ECO:0000313" key="3">
    <source>
        <dbReference type="Proteomes" id="UP001489004"/>
    </source>
</evidence>
<feature type="region of interest" description="Disordered" evidence="1">
    <location>
        <begin position="1"/>
        <end position="46"/>
    </location>
</feature>
<dbReference type="EMBL" id="JALJOR010000003">
    <property type="protein sequence ID" value="KAK9819783.1"/>
    <property type="molecule type" value="Genomic_DNA"/>
</dbReference>
<evidence type="ECO:0000256" key="1">
    <source>
        <dbReference type="SAM" id="MobiDB-lite"/>
    </source>
</evidence>
<feature type="compositionally biased region" description="Polar residues" evidence="1">
    <location>
        <begin position="1"/>
        <end position="17"/>
    </location>
</feature>
<organism evidence="2 3">
    <name type="scientific">[Myrmecia] bisecta</name>
    <dbReference type="NCBI Taxonomy" id="41462"/>
    <lineage>
        <taxon>Eukaryota</taxon>
        <taxon>Viridiplantae</taxon>
        <taxon>Chlorophyta</taxon>
        <taxon>core chlorophytes</taxon>
        <taxon>Trebouxiophyceae</taxon>
        <taxon>Trebouxiales</taxon>
        <taxon>Trebouxiaceae</taxon>
        <taxon>Myrmecia</taxon>
    </lineage>
</organism>
<accession>A0AAW1QEE8</accession>
<proteinExistence type="predicted"/>
<gene>
    <name evidence="2" type="ORF">WJX72_002319</name>
</gene>
<sequence>MLERTCSTCSGEGTLTTKRAAEDSNKENRQQPPTASRKPGWSQTVPEQVQALQTDIEAMQAKQAQYLLEQTQHQAALNRLPGQGEEQDLRSAVIQQLQLQLNRLDVLLQRKQHSLKRYQTPQPPQA</sequence>
<reference evidence="2 3" key="1">
    <citation type="journal article" date="2024" name="Nat. Commun.">
        <title>Phylogenomics reveals the evolutionary origins of lichenization in chlorophyte algae.</title>
        <authorList>
            <person name="Puginier C."/>
            <person name="Libourel C."/>
            <person name="Otte J."/>
            <person name="Skaloud P."/>
            <person name="Haon M."/>
            <person name="Grisel S."/>
            <person name="Petersen M."/>
            <person name="Berrin J.G."/>
            <person name="Delaux P.M."/>
            <person name="Dal Grande F."/>
            <person name="Keller J."/>
        </authorList>
    </citation>
    <scope>NUCLEOTIDE SEQUENCE [LARGE SCALE GENOMIC DNA]</scope>
    <source>
        <strain evidence="2 3">SAG 2043</strain>
    </source>
</reference>